<dbReference type="PANTHER" id="PTHR24393">
    <property type="entry name" value="ZINC FINGER PROTEIN"/>
    <property type="match status" value="1"/>
</dbReference>
<dbReference type="SMART" id="SM00355">
    <property type="entry name" value="ZnF_C2H2"/>
    <property type="match status" value="2"/>
</dbReference>
<dbReference type="EMBL" id="JARKIK010000010">
    <property type="protein sequence ID" value="KAK8749271.1"/>
    <property type="molecule type" value="Genomic_DNA"/>
</dbReference>
<dbReference type="FunFam" id="3.30.160.60:FF:000446">
    <property type="entry name" value="Zinc finger protein"/>
    <property type="match status" value="1"/>
</dbReference>
<keyword evidence="4" id="KW-0862">Zinc</keyword>
<keyword evidence="2" id="KW-0677">Repeat</keyword>
<proteinExistence type="predicted"/>
<keyword evidence="3 6" id="KW-0863">Zinc-finger</keyword>
<dbReference type="PANTHER" id="PTHR24393:SF34">
    <property type="entry name" value="PR_SET DOMAIN 13"/>
    <property type="match status" value="1"/>
</dbReference>
<dbReference type="GO" id="GO:0008270">
    <property type="term" value="F:zinc ion binding"/>
    <property type="evidence" value="ECO:0007669"/>
    <property type="project" value="UniProtKB-KW"/>
</dbReference>
<evidence type="ECO:0000256" key="1">
    <source>
        <dbReference type="ARBA" id="ARBA00022723"/>
    </source>
</evidence>
<evidence type="ECO:0000256" key="2">
    <source>
        <dbReference type="ARBA" id="ARBA00022737"/>
    </source>
</evidence>
<dbReference type="GO" id="GO:0001228">
    <property type="term" value="F:DNA-binding transcription activator activity, RNA polymerase II-specific"/>
    <property type="evidence" value="ECO:0007669"/>
    <property type="project" value="TreeGrafter"/>
</dbReference>
<reference evidence="9 10" key="1">
    <citation type="journal article" date="2024" name="BMC Genomics">
        <title>Genome assembly of redclaw crayfish (Cherax quadricarinatus) provides insights into its immune adaptation and hypoxia tolerance.</title>
        <authorList>
            <person name="Liu Z."/>
            <person name="Zheng J."/>
            <person name="Li H."/>
            <person name="Fang K."/>
            <person name="Wang S."/>
            <person name="He J."/>
            <person name="Zhou D."/>
            <person name="Weng S."/>
            <person name="Chi M."/>
            <person name="Gu Z."/>
            <person name="He J."/>
            <person name="Li F."/>
            <person name="Wang M."/>
        </authorList>
    </citation>
    <scope>NUCLEOTIDE SEQUENCE [LARGE SCALE GENOMIC DNA]</scope>
    <source>
        <strain evidence="9">ZL_2023a</strain>
    </source>
</reference>
<feature type="domain" description="C2H2-type" evidence="8">
    <location>
        <begin position="12"/>
        <end position="42"/>
    </location>
</feature>
<name>A0AAW0YCZ2_CHEQU</name>
<evidence type="ECO:0000256" key="6">
    <source>
        <dbReference type="PROSITE-ProRule" id="PRU00042"/>
    </source>
</evidence>
<dbReference type="Gene3D" id="3.30.160.60">
    <property type="entry name" value="Classic Zinc Finger"/>
    <property type="match status" value="2"/>
</dbReference>
<keyword evidence="1" id="KW-0479">Metal-binding</keyword>
<dbReference type="PROSITE" id="PS50157">
    <property type="entry name" value="ZINC_FINGER_C2H2_2"/>
    <property type="match status" value="1"/>
</dbReference>
<keyword evidence="5" id="KW-0539">Nucleus</keyword>
<protein>
    <recommendedName>
        <fullName evidence="8">C2H2-type domain-containing protein</fullName>
    </recommendedName>
</protein>
<evidence type="ECO:0000256" key="5">
    <source>
        <dbReference type="ARBA" id="ARBA00023242"/>
    </source>
</evidence>
<evidence type="ECO:0000313" key="9">
    <source>
        <dbReference type="EMBL" id="KAK8749271.1"/>
    </source>
</evidence>
<gene>
    <name evidence="9" type="ORF">OTU49_015765</name>
</gene>
<sequence>VGRVSPGRTSGLACEICGKVFSGKNQRQLLRRHSLIHTGVKPHACRNCPYRTNQKCNLNMHIATVHRAAPFLHPFLTPAFSLPQPSSSHSTPITSSENSAPTAVTTLNFRNSGNDHQ</sequence>
<dbReference type="GO" id="GO:0000978">
    <property type="term" value="F:RNA polymerase II cis-regulatory region sequence-specific DNA binding"/>
    <property type="evidence" value="ECO:0007669"/>
    <property type="project" value="TreeGrafter"/>
</dbReference>
<evidence type="ECO:0000256" key="4">
    <source>
        <dbReference type="ARBA" id="ARBA00022833"/>
    </source>
</evidence>
<evidence type="ECO:0000256" key="3">
    <source>
        <dbReference type="ARBA" id="ARBA00022771"/>
    </source>
</evidence>
<feature type="non-terminal residue" evidence="9">
    <location>
        <position position="1"/>
    </location>
</feature>
<comment type="caution">
    <text evidence="9">The sequence shown here is derived from an EMBL/GenBank/DDBJ whole genome shotgun (WGS) entry which is preliminary data.</text>
</comment>
<dbReference type="InterPro" id="IPR036236">
    <property type="entry name" value="Znf_C2H2_sf"/>
</dbReference>
<evidence type="ECO:0000256" key="7">
    <source>
        <dbReference type="SAM" id="MobiDB-lite"/>
    </source>
</evidence>
<feature type="compositionally biased region" description="Low complexity" evidence="7">
    <location>
        <begin position="85"/>
        <end position="99"/>
    </location>
</feature>
<evidence type="ECO:0000313" key="10">
    <source>
        <dbReference type="Proteomes" id="UP001445076"/>
    </source>
</evidence>
<organism evidence="9 10">
    <name type="scientific">Cherax quadricarinatus</name>
    <name type="common">Australian red claw crayfish</name>
    <dbReference type="NCBI Taxonomy" id="27406"/>
    <lineage>
        <taxon>Eukaryota</taxon>
        <taxon>Metazoa</taxon>
        <taxon>Ecdysozoa</taxon>
        <taxon>Arthropoda</taxon>
        <taxon>Crustacea</taxon>
        <taxon>Multicrustacea</taxon>
        <taxon>Malacostraca</taxon>
        <taxon>Eumalacostraca</taxon>
        <taxon>Eucarida</taxon>
        <taxon>Decapoda</taxon>
        <taxon>Pleocyemata</taxon>
        <taxon>Astacidea</taxon>
        <taxon>Parastacoidea</taxon>
        <taxon>Parastacidae</taxon>
        <taxon>Cherax</taxon>
    </lineage>
</organism>
<dbReference type="Proteomes" id="UP001445076">
    <property type="component" value="Unassembled WGS sequence"/>
</dbReference>
<feature type="region of interest" description="Disordered" evidence="7">
    <location>
        <begin position="83"/>
        <end position="117"/>
    </location>
</feature>
<evidence type="ECO:0000259" key="8">
    <source>
        <dbReference type="PROSITE" id="PS50157"/>
    </source>
</evidence>
<dbReference type="SUPFAM" id="SSF57667">
    <property type="entry name" value="beta-beta-alpha zinc fingers"/>
    <property type="match status" value="1"/>
</dbReference>
<dbReference type="GO" id="GO:0005634">
    <property type="term" value="C:nucleus"/>
    <property type="evidence" value="ECO:0007669"/>
    <property type="project" value="TreeGrafter"/>
</dbReference>
<dbReference type="InterPro" id="IPR013087">
    <property type="entry name" value="Znf_C2H2_type"/>
</dbReference>
<keyword evidence="10" id="KW-1185">Reference proteome</keyword>
<accession>A0AAW0YCZ2</accession>
<dbReference type="AlphaFoldDB" id="A0AAW0YCZ2"/>
<feature type="compositionally biased region" description="Polar residues" evidence="7">
    <location>
        <begin position="100"/>
        <end position="117"/>
    </location>
</feature>